<evidence type="ECO:0000313" key="2">
    <source>
        <dbReference type="EMBL" id="GGI81759.1"/>
    </source>
</evidence>
<dbReference type="EMBL" id="BMMA01000011">
    <property type="protein sequence ID" value="GGI81759.1"/>
    <property type="molecule type" value="Genomic_DNA"/>
</dbReference>
<evidence type="ECO:0000313" key="4">
    <source>
        <dbReference type="Proteomes" id="UP000630135"/>
    </source>
</evidence>
<sequence length="107" mass="11520">MPPHRLALTVTAALLLALLVLGLSLQLGWRRDSPGKRLARWPHHALFFAVCLGVGLSGVLAGTRGLWLLPALALLLSMPRTKPGRGDHWRRALACALAFGAGLWGAW</sequence>
<reference evidence="2" key="4">
    <citation type="submission" date="2023-08" db="EMBL/GenBank/DDBJ databases">
        <authorList>
            <person name="Sun Q."/>
            <person name="Zhou Y."/>
        </authorList>
    </citation>
    <scope>NUCLEOTIDE SEQUENCE</scope>
    <source>
        <strain evidence="3">CGMCC 1.8884</strain>
        <strain evidence="2">CGMCC 1.8885</strain>
    </source>
</reference>
<dbReference type="AlphaFoldDB" id="A0AAV4K3L8"/>
<dbReference type="Proteomes" id="UP000652720">
    <property type="component" value="Unassembled WGS sequence"/>
</dbReference>
<reference evidence="3" key="1">
    <citation type="journal article" date="2014" name="Int. J. Syst. Evol. Microbiol.">
        <title>Complete genome of a new Firmicutes species belonging to the dominant human colonic microbiota ('Ruminococcus bicirculans') reveals two chromosomes and a selective capacity to utilize plant glucans.</title>
        <authorList>
            <consortium name="NISC Comparative Sequencing Program"/>
            <person name="Wegmann U."/>
            <person name="Louis P."/>
            <person name="Goesmann A."/>
            <person name="Henrissat B."/>
            <person name="Duncan S.H."/>
            <person name="Flint H.J."/>
        </authorList>
    </citation>
    <scope>NUCLEOTIDE SEQUENCE</scope>
    <source>
        <strain evidence="3">CGMCC 1.8884</strain>
    </source>
</reference>
<accession>A0AAV4K3L8</accession>
<dbReference type="Proteomes" id="UP000630135">
    <property type="component" value="Unassembled WGS sequence"/>
</dbReference>
<keyword evidence="1" id="KW-0472">Membrane</keyword>
<evidence type="ECO:0000313" key="3">
    <source>
        <dbReference type="EMBL" id="GGP30117.1"/>
    </source>
</evidence>
<name>A0AAV4K3L8_9DEIO</name>
<feature type="transmembrane region" description="Helical" evidence="1">
    <location>
        <begin position="46"/>
        <end position="76"/>
    </location>
</feature>
<organism evidence="2 5">
    <name type="scientific">Deinococcus wulumuqiensis</name>
    <dbReference type="NCBI Taxonomy" id="980427"/>
    <lineage>
        <taxon>Bacteria</taxon>
        <taxon>Thermotogati</taxon>
        <taxon>Deinococcota</taxon>
        <taxon>Deinococci</taxon>
        <taxon>Deinococcales</taxon>
        <taxon>Deinococcaceae</taxon>
        <taxon>Deinococcus</taxon>
    </lineage>
</organism>
<keyword evidence="1" id="KW-0812">Transmembrane</keyword>
<dbReference type="RefSeq" id="WP_017869882.1">
    <property type="nucleotide sequence ID" value="NZ_BMLZ01000020.1"/>
</dbReference>
<dbReference type="GeneID" id="59164732"/>
<evidence type="ECO:0000256" key="1">
    <source>
        <dbReference type="SAM" id="Phobius"/>
    </source>
</evidence>
<dbReference type="EMBL" id="BMLZ01000020">
    <property type="protein sequence ID" value="GGP30117.1"/>
    <property type="molecule type" value="Genomic_DNA"/>
</dbReference>
<proteinExistence type="predicted"/>
<gene>
    <name evidence="3" type="ORF">GCM10008021_17680</name>
    <name evidence="2" type="ORF">GCM10010914_15010</name>
</gene>
<keyword evidence="4" id="KW-1185">Reference proteome</keyword>
<comment type="caution">
    <text evidence="2">The sequence shown here is derived from an EMBL/GenBank/DDBJ whole genome shotgun (WGS) entry which is preliminary data.</text>
</comment>
<keyword evidence="1" id="KW-1133">Transmembrane helix</keyword>
<evidence type="ECO:0000313" key="5">
    <source>
        <dbReference type="Proteomes" id="UP000652720"/>
    </source>
</evidence>
<reference evidence="4" key="3">
    <citation type="journal article" date="2019" name="Int. J. Syst. Evol. Microbiol.">
        <title>The Global Catalogue of Microorganisms (GCM) 10K type strain sequencing project: providing services to taxonomists for standard genome sequencing and annotation.</title>
        <authorList>
            <consortium name="The Broad Institute Genomics Platform"/>
            <consortium name="The Broad Institute Genome Sequencing Center for Infectious Disease"/>
            <person name="Wu L."/>
            <person name="Ma J."/>
        </authorList>
    </citation>
    <scope>NUCLEOTIDE SEQUENCE [LARGE SCALE GENOMIC DNA]</scope>
    <source>
        <strain evidence="4">CGMCC 1.8884</strain>
    </source>
</reference>
<reference evidence="2" key="2">
    <citation type="journal article" date="2014" name="Int. J. Syst. Evol. Microbiol.">
        <title>Complete genome sequence of Corynebacterium casei LMG S-19264T (=DSM 44701T), isolated from a smear-ripened cheese.</title>
        <authorList>
            <consortium name="US DOE Joint Genome Institute (JGI-PGF)"/>
            <person name="Walter F."/>
            <person name="Albersmeier A."/>
            <person name="Kalinowski J."/>
            <person name="Ruckert C."/>
        </authorList>
    </citation>
    <scope>NUCLEOTIDE SEQUENCE</scope>
    <source>
        <strain evidence="2">CGMCC 1.8885</strain>
    </source>
</reference>
<protein>
    <submittedName>
        <fullName evidence="2">Uncharacterized protein</fullName>
    </submittedName>
</protein>